<accession>A0ABW4GUK4</accession>
<protein>
    <submittedName>
        <fullName evidence="3">DUF4158 domain-containing protein</fullName>
    </submittedName>
</protein>
<feature type="compositionally biased region" description="Basic residues" evidence="1">
    <location>
        <begin position="129"/>
        <end position="140"/>
    </location>
</feature>
<feature type="compositionally biased region" description="Pro residues" evidence="1">
    <location>
        <begin position="110"/>
        <end position="123"/>
    </location>
</feature>
<dbReference type="InterPro" id="IPR025296">
    <property type="entry name" value="DUF4158"/>
</dbReference>
<keyword evidence="4" id="KW-1185">Reference proteome</keyword>
<dbReference type="Pfam" id="PF13700">
    <property type="entry name" value="DUF4158"/>
    <property type="match status" value="1"/>
</dbReference>
<proteinExistence type="predicted"/>
<dbReference type="RefSeq" id="WP_219527722.1">
    <property type="nucleotide sequence ID" value="NZ_JAHKRM010000002.1"/>
</dbReference>
<name>A0ABW4GUK4_9ACTN</name>
<sequence length="147" mass="16401">MRDAYEYHEYEDAEWSRRFRTFLHGRAWTHAEGPKALFDHAVGWLRRNRVLLPGVSVLARQVSEVRKVADRRLHHTSGRAPAAPPPSATGAPLYWPPPTPLIPNGSPAAACPPRPTCPAPPGSTSPRPTHPRTPQRRQHRISPAQLP</sequence>
<comment type="caution">
    <text evidence="3">The sequence shown here is derived from an EMBL/GenBank/DDBJ whole genome shotgun (WGS) entry which is preliminary data.</text>
</comment>
<dbReference type="EMBL" id="JBHUCM010000067">
    <property type="protein sequence ID" value="MFD1546516.1"/>
    <property type="molecule type" value="Genomic_DNA"/>
</dbReference>
<organism evidence="3 4">
    <name type="scientific">Nonomuraea guangzhouensis</name>
    <dbReference type="NCBI Taxonomy" id="1291555"/>
    <lineage>
        <taxon>Bacteria</taxon>
        <taxon>Bacillati</taxon>
        <taxon>Actinomycetota</taxon>
        <taxon>Actinomycetes</taxon>
        <taxon>Streptosporangiales</taxon>
        <taxon>Streptosporangiaceae</taxon>
        <taxon>Nonomuraea</taxon>
    </lineage>
</organism>
<feature type="region of interest" description="Disordered" evidence="1">
    <location>
        <begin position="69"/>
        <end position="147"/>
    </location>
</feature>
<dbReference type="Proteomes" id="UP001597097">
    <property type="component" value="Unassembled WGS sequence"/>
</dbReference>
<evidence type="ECO:0000313" key="4">
    <source>
        <dbReference type="Proteomes" id="UP001597097"/>
    </source>
</evidence>
<evidence type="ECO:0000313" key="3">
    <source>
        <dbReference type="EMBL" id="MFD1546516.1"/>
    </source>
</evidence>
<feature type="domain" description="DUF4158" evidence="2">
    <location>
        <begin position="2"/>
        <end position="65"/>
    </location>
</feature>
<reference evidence="4" key="1">
    <citation type="journal article" date="2019" name="Int. J. Syst. Evol. Microbiol.">
        <title>The Global Catalogue of Microorganisms (GCM) 10K type strain sequencing project: providing services to taxonomists for standard genome sequencing and annotation.</title>
        <authorList>
            <consortium name="The Broad Institute Genomics Platform"/>
            <consortium name="The Broad Institute Genome Sequencing Center for Infectious Disease"/>
            <person name="Wu L."/>
            <person name="Ma J."/>
        </authorList>
    </citation>
    <scope>NUCLEOTIDE SEQUENCE [LARGE SCALE GENOMIC DNA]</scope>
    <source>
        <strain evidence="4">CGMCC 1.15399</strain>
    </source>
</reference>
<evidence type="ECO:0000256" key="1">
    <source>
        <dbReference type="SAM" id="MobiDB-lite"/>
    </source>
</evidence>
<evidence type="ECO:0000259" key="2">
    <source>
        <dbReference type="Pfam" id="PF13700"/>
    </source>
</evidence>
<gene>
    <name evidence="3" type="ORF">ACFSJ0_56435</name>
</gene>